<evidence type="ECO:0000259" key="2">
    <source>
        <dbReference type="PROSITE" id="PS50983"/>
    </source>
</evidence>
<reference evidence="3 4" key="1">
    <citation type="submission" date="2020-11" db="EMBL/GenBank/DDBJ databases">
        <title>Vibrio nitrifigilis sp. nov., a marine nitrogen-fixing bacterium isolated from the lagoon sediment of an islet inside an atoll.</title>
        <authorList>
            <person name="Wang L.-T."/>
            <person name="Shieh W.Y."/>
        </authorList>
    </citation>
    <scope>NUCLEOTIDE SEQUENCE [LARGE SCALE GENOMIC DNA]</scope>
    <source>
        <strain evidence="3 4">NFV-1</strain>
    </source>
</reference>
<accession>A0ABS0GLT9</accession>
<dbReference type="Gene3D" id="3.40.50.1980">
    <property type="entry name" value="Nitrogenase molybdenum iron protein domain"/>
    <property type="match status" value="2"/>
</dbReference>
<gene>
    <name evidence="3" type="ORF">I1A42_23300</name>
</gene>
<keyword evidence="1" id="KW-0732">Signal</keyword>
<feature type="signal peptide" evidence="1">
    <location>
        <begin position="1"/>
        <end position="24"/>
    </location>
</feature>
<protein>
    <submittedName>
        <fullName evidence="3">ABC transporter substrate-binding protein</fullName>
    </submittedName>
</protein>
<dbReference type="SUPFAM" id="SSF53807">
    <property type="entry name" value="Helical backbone' metal receptor"/>
    <property type="match status" value="1"/>
</dbReference>
<evidence type="ECO:0000256" key="1">
    <source>
        <dbReference type="SAM" id="SignalP"/>
    </source>
</evidence>
<keyword evidence="4" id="KW-1185">Reference proteome</keyword>
<feature type="domain" description="Fe/B12 periplasmic-binding" evidence="2">
    <location>
        <begin position="46"/>
        <end position="339"/>
    </location>
</feature>
<dbReference type="PROSITE" id="PS50983">
    <property type="entry name" value="FE_B12_PBP"/>
    <property type="match status" value="1"/>
</dbReference>
<proteinExistence type="predicted"/>
<evidence type="ECO:0000313" key="3">
    <source>
        <dbReference type="EMBL" id="MBF9003411.1"/>
    </source>
</evidence>
<dbReference type="PANTHER" id="PTHR30535:SF7">
    <property type="entry name" value="IRON(III) DICITRATE-BINDING PROTEIN"/>
    <property type="match status" value="1"/>
</dbReference>
<dbReference type="EMBL" id="JADPMR010000004">
    <property type="protein sequence ID" value="MBF9003411.1"/>
    <property type="molecule type" value="Genomic_DNA"/>
</dbReference>
<name>A0ABS0GLT9_9VIBR</name>
<dbReference type="Proteomes" id="UP000597206">
    <property type="component" value="Unassembled WGS sequence"/>
</dbReference>
<evidence type="ECO:0000313" key="4">
    <source>
        <dbReference type="Proteomes" id="UP000597206"/>
    </source>
</evidence>
<dbReference type="RefSeq" id="WP_196125331.1">
    <property type="nucleotide sequence ID" value="NZ_JADPMR010000004.1"/>
</dbReference>
<dbReference type="PANTHER" id="PTHR30535">
    <property type="entry name" value="VITAMIN B12-BINDING PROTEIN"/>
    <property type="match status" value="1"/>
</dbReference>
<sequence length="339" mass="37036">MSYKLLSSTLFAAAALTASTSAFATHYPFTIDNCGQKNTYEHAPERVVTIGQHETELMLALGLKDKIVGTSVWFGPLPKAYSQDATSLKRLSDNSPSFEAVLGQKPDLVEAQYTYHVGKQGEVATRGQFEDLGVHTWISPSDCVGKGLTDSSNSDGARSVPFSVDLLYREITDLAKIFNVEAQGKTLNAQLAQRIEKAQKAANSSALKAKDTKVVFWFSSSRLKGDAWVAGNSGAPEWIADALGLDNVVDSNQEWPAVSWETIAADNPDYIVLAKMDRRLYPADDIKKKIAFLKNDPVTKQMTAIKQNHIIVVPAMSLNPSLRNVDAVEQIGQKIGQMK</sequence>
<feature type="chain" id="PRO_5045558271" evidence="1">
    <location>
        <begin position="25"/>
        <end position="339"/>
    </location>
</feature>
<organism evidence="3 4">
    <name type="scientific">Vibrio nitrifigilis</name>
    <dbReference type="NCBI Taxonomy" id="2789781"/>
    <lineage>
        <taxon>Bacteria</taxon>
        <taxon>Pseudomonadati</taxon>
        <taxon>Pseudomonadota</taxon>
        <taxon>Gammaproteobacteria</taxon>
        <taxon>Vibrionales</taxon>
        <taxon>Vibrionaceae</taxon>
        <taxon>Vibrio</taxon>
    </lineage>
</organism>
<dbReference type="InterPro" id="IPR050902">
    <property type="entry name" value="ABC_Transporter_SBP"/>
</dbReference>
<dbReference type="InterPro" id="IPR002491">
    <property type="entry name" value="ABC_transptr_periplasmic_BD"/>
</dbReference>
<dbReference type="Pfam" id="PF01497">
    <property type="entry name" value="Peripla_BP_2"/>
    <property type="match status" value="1"/>
</dbReference>
<comment type="caution">
    <text evidence="3">The sequence shown here is derived from an EMBL/GenBank/DDBJ whole genome shotgun (WGS) entry which is preliminary data.</text>
</comment>